<gene>
    <name evidence="1" type="ORF">BG006_005424</name>
</gene>
<organism evidence="1 2">
    <name type="scientific">Podila minutissima</name>
    <dbReference type="NCBI Taxonomy" id="64525"/>
    <lineage>
        <taxon>Eukaryota</taxon>
        <taxon>Fungi</taxon>
        <taxon>Fungi incertae sedis</taxon>
        <taxon>Mucoromycota</taxon>
        <taxon>Mortierellomycotina</taxon>
        <taxon>Mortierellomycetes</taxon>
        <taxon>Mortierellales</taxon>
        <taxon>Mortierellaceae</taxon>
        <taxon>Podila</taxon>
    </lineage>
</organism>
<dbReference type="SUPFAM" id="SSF52047">
    <property type="entry name" value="RNI-like"/>
    <property type="match status" value="1"/>
</dbReference>
<comment type="caution">
    <text evidence="1">The sequence shown here is derived from an EMBL/GenBank/DDBJ whole genome shotgun (WGS) entry which is preliminary data.</text>
</comment>
<evidence type="ECO:0008006" key="3">
    <source>
        <dbReference type="Google" id="ProtNLM"/>
    </source>
</evidence>
<reference evidence="1" key="1">
    <citation type="journal article" date="2020" name="Fungal Divers.">
        <title>Resolving the Mortierellaceae phylogeny through synthesis of multi-gene phylogenetics and phylogenomics.</title>
        <authorList>
            <person name="Vandepol N."/>
            <person name="Liber J."/>
            <person name="Desiro A."/>
            <person name="Na H."/>
            <person name="Kennedy M."/>
            <person name="Barry K."/>
            <person name="Grigoriev I.V."/>
            <person name="Miller A.N."/>
            <person name="O'Donnell K."/>
            <person name="Stajich J.E."/>
            <person name="Bonito G."/>
        </authorList>
    </citation>
    <scope>NUCLEOTIDE SEQUENCE</scope>
    <source>
        <strain evidence="1">NVP1</strain>
    </source>
</reference>
<dbReference type="Gene3D" id="3.80.10.10">
    <property type="entry name" value="Ribonuclease Inhibitor"/>
    <property type="match status" value="1"/>
</dbReference>
<sequence>MTNPFRHLATINCLARNLDRATLLICLRVCRAWYRVLEPLLWHDFWLLRNHIPTDYLIVLQRNRHSITHNDVRQGLFKQALIQRRYPSPASIEKNAQHIRRLFYYGEEHLFQQLAPFCTQLRYLETARYGPEMKPLLLQNLDTLQTFICKTDPVKVPGAEPVFMEWIWKYLVEMKDLRVLELDSIILSDYEGSKFGIVCRKLTRLSLVDSKLIERPKSETEDFMTLKSLVLDQSYIPKLEQLELFQLCPAMESLTWRSRTGALPIANFLAYLSSDKSPAAHLAKLDLSTSKILDEDFVQIIQLLPQLTHLQAAKTLFGSASTQALLQGQAHQMQLINLLDCPDVTKVETQALLQGCPSLKVFYAPVVSAVGMLGNRWVCTDLEELDVSIAEIDQLPAPSFPRHRAVYSQLSMLVHLRVLRLGDSGFAPMPDPRAPVSTSLAPQLKYVLDMRLDSGLGLLSTLTQLRELDLENMHAAMEFGTLQWMAQNWRGLRLLVGCVHPLEQQRKLSNDFLREFIPGLKTFFNRKELQMWNQLQ</sequence>
<evidence type="ECO:0000313" key="1">
    <source>
        <dbReference type="EMBL" id="KAF9331732.1"/>
    </source>
</evidence>
<keyword evidence="2" id="KW-1185">Reference proteome</keyword>
<dbReference type="Proteomes" id="UP000696485">
    <property type="component" value="Unassembled WGS sequence"/>
</dbReference>
<dbReference type="EMBL" id="JAAAUY010000304">
    <property type="protein sequence ID" value="KAF9331732.1"/>
    <property type="molecule type" value="Genomic_DNA"/>
</dbReference>
<name>A0A9P5SKF4_9FUNG</name>
<proteinExistence type="predicted"/>
<dbReference type="InterPro" id="IPR032675">
    <property type="entry name" value="LRR_dom_sf"/>
</dbReference>
<dbReference type="AlphaFoldDB" id="A0A9P5SKF4"/>
<accession>A0A9P5SKF4</accession>
<protein>
    <recommendedName>
        <fullName evidence="3">F-box domain-containing protein</fullName>
    </recommendedName>
</protein>
<evidence type="ECO:0000313" key="2">
    <source>
        <dbReference type="Proteomes" id="UP000696485"/>
    </source>
</evidence>